<dbReference type="EMBL" id="JBHSNC010000032">
    <property type="protein sequence ID" value="MFC5529961.1"/>
    <property type="molecule type" value="Genomic_DNA"/>
</dbReference>
<dbReference type="PROSITE" id="PS50929">
    <property type="entry name" value="ABC_TM1F"/>
    <property type="match status" value="1"/>
</dbReference>
<dbReference type="Gene3D" id="3.40.50.300">
    <property type="entry name" value="P-loop containing nucleotide triphosphate hydrolases"/>
    <property type="match status" value="1"/>
</dbReference>
<dbReference type="InterPro" id="IPR017871">
    <property type="entry name" value="ABC_transporter-like_CS"/>
</dbReference>
<organism evidence="10 11">
    <name type="scientific">Cohnella yongneupensis</name>
    <dbReference type="NCBI Taxonomy" id="425006"/>
    <lineage>
        <taxon>Bacteria</taxon>
        <taxon>Bacillati</taxon>
        <taxon>Bacillota</taxon>
        <taxon>Bacilli</taxon>
        <taxon>Bacillales</taxon>
        <taxon>Paenibacillaceae</taxon>
        <taxon>Cohnella</taxon>
    </lineage>
</organism>
<feature type="transmembrane region" description="Helical" evidence="7">
    <location>
        <begin position="20"/>
        <end position="41"/>
    </location>
</feature>
<feature type="transmembrane region" description="Helical" evidence="7">
    <location>
        <begin position="268"/>
        <end position="284"/>
    </location>
</feature>
<accession>A0ABW0QZL4</accession>
<dbReference type="Pfam" id="PF00005">
    <property type="entry name" value="ABC_tran"/>
    <property type="match status" value="1"/>
</dbReference>
<dbReference type="InterPro" id="IPR011527">
    <property type="entry name" value="ABC1_TM_dom"/>
</dbReference>
<feature type="transmembrane region" description="Helical" evidence="7">
    <location>
        <begin position="234"/>
        <end position="262"/>
    </location>
</feature>
<keyword evidence="3" id="KW-0547">Nucleotide-binding</keyword>
<feature type="transmembrane region" description="Helical" evidence="7">
    <location>
        <begin position="135"/>
        <end position="152"/>
    </location>
</feature>
<dbReference type="Gene3D" id="1.20.1560.10">
    <property type="entry name" value="ABC transporter type 1, transmembrane domain"/>
    <property type="match status" value="1"/>
</dbReference>
<feature type="domain" description="ABC transporter" evidence="8">
    <location>
        <begin position="333"/>
        <end position="567"/>
    </location>
</feature>
<evidence type="ECO:0000256" key="1">
    <source>
        <dbReference type="ARBA" id="ARBA00004651"/>
    </source>
</evidence>
<feature type="transmembrane region" description="Helical" evidence="7">
    <location>
        <begin position="53"/>
        <end position="74"/>
    </location>
</feature>
<dbReference type="GO" id="GO:0005524">
    <property type="term" value="F:ATP binding"/>
    <property type="evidence" value="ECO:0007669"/>
    <property type="project" value="UniProtKB-KW"/>
</dbReference>
<reference evidence="11" key="1">
    <citation type="journal article" date="2019" name="Int. J. Syst. Evol. Microbiol.">
        <title>The Global Catalogue of Microorganisms (GCM) 10K type strain sequencing project: providing services to taxonomists for standard genome sequencing and annotation.</title>
        <authorList>
            <consortium name="The Broad Institute Genomics Platform"/>
            <consortium name="The Broad Institute Genome Sequencing Center for Infectious Disease"/>
            <person name="Wu L."/>
            <person name="Ma J."/>
        </authorList>
    </citation>
    <scope>NUCLEOTIDE SEQUENCE [LARGE SCALE GENOMIC DNA]</scope>
    <source>
        <strain evidence="11">CGMCC 1.18578</strain>
    </source>
</reference>
<dbReference type="Pfam" id="PF00664">
    <property type="entry name" value="ABC_membrane"/>
    <property type="match status" value="1"/>
</dbReference>
<keyword evidence="4 10" id="KW-0067">ATP-binding</keyword>
<evidence type="ECO:0000313" key="10">
    <source>
        <dbReference type="EMBL" id="MFC5529961.1"/>
    </source>
</evidence>
<dbReference type="InterPro" id="IPR003439">
    <property type="entry name" value="ABC_transporter-like_ATP-bd"/>
</dbReference>
<feature type="domain" description="ABC transmembrane type-1" evidence="9">
    <location>
        <begin position="22"/>
        <end position="299"/>
    </location>
</feature>
<dbReference type="InterPro" id="IPR036640">
    <property type="entry name" value="ABC1_TM_sf"/>
</dbReference>
<dbReference type="PANTHER" id="PTHR43394:SF1">
    <property type="entry name" value="ATP-BINDING CASSETTE SUB-FAMILY B MEMBER 10, MITOCHONDRIAL"/>
    <property type="match status" value="1"/>
</dbReference>
<evidence type="ECO:0000256" key="3">
    <source>
        <dbReference type="ARBA" id="ARBA00022741"/>
    </source>
</evidence>
<keyword evidence="2 7" id="KW-0812">Transmembrane</keyword>
<dbReference type="Proteomes" id="UP001596108">
    <property type="component" value="Unassembled WGS sequence"/>
</dbReference>
<dbReference type="PROSITE" id="PS50893">
    <property type="entry name" value="ABC_TRANSPORTER_2"/>
    <property type="match status" value="1"/>
</dbReference>
<dbReference type="SMART" id="SM00382">
    <property type="entry name" value="AAA"/>
    <property type="match status" value="1"/>
</dbReference>
<dbReference type="CDD" id="cd18549">
    <property type="entry name" value="ABC_6TM_YwjA_like"/>
    <property type="match status" value="1"/>
</dbReference>
<evidence type="ECO:0000259" key="8">
    <source>
        <dbReference type="PROSITE" id="PS50893"/>
    </source>
</evidence>
<evidence type="ECO:0000256" key="5">
    <source>
        <dbReference type="ARBA" id="ARBA00022989"/>
    </source>
</evidence>
<comment type="subcellular location">
    <subcellularLocation>
        <location evidence="1">Cell membrane</location>
        <topology evidence="1">Multi-pass membrane protein</topology>
    </subcellularLocation>
</comment>
<evidence type="ECO:0000256" key="2">
    <source>
        <dbReference type="ARBA" id="ARBA00022692"/>
    </source>
</evidence>
<evidence type="ECO:0000259" key="9">
    <source>
        <dbReference type="PROSITE" id="PS50929"/>
    </source>
</evidence>
<dbReference type="SUPFAM" id="SSF90123">
    <property type="entry name" value="ABC transporter transmembrane region"/>
    <property type="match status" value="1"/>
</dbReference>
<proteinExistence type="predicted"/>
<evidence type="ECO:0000256" key="6">
    <source>
        <dbReference type="ARBA" id="ARBA00023136"/>
    </source>
</evidence>
<keyword evidence="6 7" id="KW-0472">Membrane</keyword>
<comment type="caution">
    <text evidence="10">The sequence shown here is derived from an EMBL/GenBank/DDBJ whole genome shotgun (WGS) entry which is preliminary data.</text>
</comment>
<feature type="transmembrane region" description="Helical" evidence="7">
    <location>
        <begin position="158"/>
        <end position="175"/>
    </location>
</feature>
<protein>
    <submittedName>
        <fullName evidence="10">ABC transporter ATP-binding protein</fullName>
    </submittedName>
</protein>
<dbReference type="SUPFAM" id="SSF52540">
    <property type="entry name" value="P-loop containing nucleoside triphosphate hydrolases"/>
    <property type="match status" value="1"/>
</dbReference>
<dbReference type="PANTHER" id="PTHR43394">
    <property type="entry name" value="ATP-DEPENDENT PERMEASE MDL1, MITOCHONDRIAL"/>
    <property type="match status" value="1"/>
</dbReference>
<dbReference type="PROSITE" id="PS00211">
    <property type="entry name" value="ABC_TRANSPORTER_1"/>
    <property type="match status" value="1"/>
</dbReference>
<evidence type="ECO:0000313" key="11">
    <source>
        <dbReference type="Proteomes" id="UP001596108"/>
    </source>
</evidence>
<sequence length="578" mass="65109">MIRRFLTFYKPYKKLFMLDFSCAIVVALLELAFPMGVRWMIDTLLPTGEWGKVTWVCASLLALYLLSMGLQFVVSYWGHMLGINIETDMRRKLYEHVQKLSFRFFDNTKTGQIMSRMTNDLFDLGEMAHHGPEDLFIALMTLVGVFGIMFMVNWELALITFIVVPFLAWIIVYFNQKLNNAATQMFVQIAEVNARVEDSISGIRVVKSFGNESFELGRFTEQNRGFRLAKLRSYFTISFTSASIYMLTRFITVVVLVFGAWFAYQGKLSYGALVGFLLYVNIFLKPIEKINALLELYPRGMAGFARYCELMDTEPDVKDAPDAIVASRLRGDIAFERVTFGYENHSHVLKGVDLRVRAGETVALVGPSGAGKSTLCSLIPRFYEIDDGSITIDGIDIRHMTQHSLRSQIGIVQQDVFLFNGTIRENIVYGRLGSTEEEIWDAARKASLEQMLKALPEGLDTFIGERGLKLSGGQRQRLSIARIFLKNPPILILDEATSALDTETESLIQQALEELSHNRTTLIIAHRLATIRHADRIIVVTEEGIEEDGTHEELIVAGGAYARLHGAQFAGTTVPLPV</sequence>
<keyword evidence="5 7" id="KW-1133">Transmembrane helix</keyword>
<dbReference type="InterPro" id="IPR039421">
    <property type="entry name" value="Type_1_exporter"/>
</dbReference>
<dbReference type="InterPro" id="IPR003593">
    <property type="entry name" value="AAA+_ATPase"/>
</dbReference>
<dbReference type="RefSeq" id="WP_378111897.1">
    <property type="nucleotide sequence ID" value="NZ_JBHSNC010000032.1"/>
</dbReference>
<dbReference type="InterPro" id="IPR027417">
    <property type="entry name" value="P-loop_NTPase"/>
</dbReference>
<evidence type="ECO:0000256" key="4">
    <source>
        <dbReference type="ARBA" id="ARBA00022840"/>
    </source>
</evidence>
<keyword evidence="11" id="KW-1185">Reference proteome</keyword>
<evidence type="ECO:0000256" key="7">
    <source>
        <dbReference type="SAM" id="Phobius"/>
    </source>
</evidence>
<gene>
    <name evidence="10" type="ORF">ACFPQ4_10950</name>
</gene>
<name>A0ABW0QZL4_9BACL</name>